<dbReference type="SUPFAM" id="SSF56349">
    <property type="entry name" value="DNA breaking-rejoining enzymes"/>
    <property type="match status" value="1"/>
</dbReference>
<organism evidence="6 7">
    <name type="scientific">Paracoccus liaowanqingii</name>
    <dbReference type="NCBI Taxonomy" id="2560053"/>
    <lineage>
        <taxon>Bacteria</taxon>
        <taxon>Pseudomonadati</taxon>
        <taxon>Pseudomonadota</taxon>
        <taxon>Alphaproteobacteria</taxon>
        <taxon>Rhodobacterales</taxon>
        <taxon>Paracoccaceae</taxon>
        <taxon>Paracoccus</taxon>
    </lineage>
</organism>
<dbReference type="InterPro" id="IPR050090">
    <property type="entry name" value="Tyrosine_recombinase_XerCD"/>
</dbReference>
<dbReference type="PANTHER" id="PTHR30349:SF64">
    <property type="entry name" value="PROPHAGE INTEGRASE INTD-RELATED"/>
    <property type="match status" value="1"/>
</dbReference>
<dbReference type="EMBL" id="SRPG01000009">
    <property type="protein sequence ID" value="TGN68285.1"/>
    <property type="molecule type" value="Genomic_DNA"/>
</dbReference>
<dbReference type="Gene3D" id="1.10.150.130">
    <property type="match status" value="1"/>
</dbReference>
<evidence type="ECO:0000313" key="7">
    <source>
        <dbReference type="Proteomes" id="UP000297972"/>
    </source>
</evidence>
<evidence type="ECO:0000313" key="6">
    <source>
        <dbReference type="EMBL" id="TGN68285.1"/>
    </source>
</evidence>
<dbReference type="GO" id="GO:0003677">
    <property type="term" value="F:DNA binding"/>
    <property type="evidence" value="ECO:0007669"/>
    <property type="project" value="UniProtKB-KW"/>
</dbReference>
<feature type="compositionally biased region" description="Basic and acidic residues" evidence="4">
    <location>
        <begin position="165"/>
        <end position="176"/>
    </location>
</feature>
<keyword evidence="3" id="KW-0233">DNA recombination</keyword>
<dbReference type="Proteomes" id="UP000297972">
    <property type="component" value="Unassembled WGS sequence"/>
</dbReference>
<dbReference type="InterPro" id="IPR011010">
    <property type="entry name" value="DNA_brk_join_enz"/>
</dbReference>
<gene>
    <name evidence="6" type="ORF">E4L95_02005</name>
</gene>
<dbReference type="OrthoDB" id="7222937at2"/>
<dbReference type="InterPro" id="IPR013762">
    <property type="entry name" value="Integrase-like_cat_sf"/>
</dbReference>
<dbReference type="Gene3D" id="1.10.443.10">
    <property type="entry name" value="Intergrase catalytic core"/>
    <property type="match status" value="1"/>
</dbReference>
<evidence type="ECO:0000256" key="2">
    <source>
        <dbReference type="ARBA" id="ARBA00023125"/>
    </source>
</evidence>
<dbReference type="AlphaFoldDB" id="A0A4Z1CSD9"/>
<evidence type="ECO:0000256" key="4">
    <source>
        <dbReference type="SAM" id="MobiDB-lite"/>
    </source>
</evidence>
<dbReference type="InterPro" id="IPR046668">
    <property type="entry name" value="DUF6538"/>
</dbReference>
<accession>A0A4Z1CSD9</accession>
<keyword evidence="1" id="KW-0229">DNA integration</keyword>
<dbReference type="PANTHER" id="PTHR30349">
    <property type="entry name" value="PHAGE INTEGRASE-RELATED"/>
    <property type="match status" value="1"/>
</dbReference>
<comment type="caution">
    <text evidence="6">The sequence shown here is derived from an EMBL/GenBank/DDBJ whole genome shotgun (WGS) entry which is preliminary data.</text>
</comment>
<feature type="region of interest" description="Disordered" evidence="4">
    <location>
        <begin position="165"/>
        <end position="194"/>
    </location>
</feature>
<dbReference type="GO" id="GO:0015074">
    <property type="term" value="P:DNA integration"/>
    <property type="evidence" value="ECO:0007669"/>
    <property type="project" value="UniProtKB-KW"/>
</dbReference>
<dbReference type="Pfam" id="PF20172">
    <property type="entry name" value="DUF6538"/>
    <property type="match status" value="1"/>
</dbReference>
<dbReference type="InterPro" id="IPR010998">
    <property type="entry name" value="Integrase_recombinase_N"/>
</dbReference>
<evidence type="ECO:0000259" key="5">
    <source>
        <dbReference type="Pfam" id="PF20172"/>
    </source>
</evidence>
<protein>
    <submittedName>
        <fullName evidence="6">Integrase</fullName>
    </submittedName>
</protein>
<sequence>MALRMPSPIKHPKTGVYYLTVRSPSDLVRSGLRSVVKESLRTKDPAEAKRRFSLRYEELQREWQALRSGPLAIPLVQLVALAGEWRRELDAVVAQEPGESQLWEVLRTTTASPDVSPEGLAKWYGADADRLLLTAGLNADTYSRQRFIAQLHLVAKEWAEFQHRRSEGDFRPDPSTDRFPPWSPVQAPEAAPSPPTFSITDAFKLWERDHLANGKPERTARDFRQKLASLQTFVGHEDARNVTPEDVALWCDDLRHNKGIAGRTVSQKYLAAAKVVFAITVEKRKLTVNPAAGAKVRYSKPQRTRSPGFTDAEAKTILAAALAPSRTLGRRSDLNKRAIRWGPWICAFTGARIGEVMQLRTEDLIFEAVDGQEVPCLRITPEAGTVKTGRFRVVPVHPQLQEMGLVKMIKRLPRGPMFLTPGGDPAAKARGASGKVGEWVREVAGIDDPRVQPNHAWRHRFKTVARDVDIAPEYVDAIQGHEDGRASSDYGETTIRALWREVMKLPRYCS</sequence>
<evidence type="ECO:0000256" key="1">
    <source>
        <dbReference type="ARBA" id="ARBA00022908"/>
    </source>
</evidence>
<keyword evidence="7" id="KW-1185">Reference proteome</keyword>
<reference evidence="6 7" key="1">
    <citation type="submission" date="2019-03" db="EMBL/GenBank/DDBJ databases">
        <authorList>
            <person name="Li J."/>
        </authorList>
    </citation>
    <scope>NUCLEOTIDE SEQUENCE [LARGE SCALE GENOMIC DNA]</scope>
    <source>
        <strain evidence="6 7">3058</strain>
    </source>
</reference>
<dbReference type="GO" id="GO:0006310">
    <property type="term" value="P:DNA recombination"/>
    <property type="evidence" value="ECO:0007669"/>
    <property type="project" value="UniProtKB-KW"/>
</dbReference>
<proteinExistence type="predicted"/>
<evidence type="ECO:0000256" key="3">
    <source>
        <dbReference type="ARBA" id="ARBA00023172"/>
    </source>
</evidence>
<keyword evidence="2" id="KW-0238">DNA-binding</keyword>
<name>A0A4Z1CSD9_9RHOB</name>
<feature type="domain" description="DUF6538" evidence="5">
    <location>
        <begin position="13"/>
        <end position="67"/>
    </location>
</feature>